<dbReference type="Proteomes" id="UP000215305">
    <property type="component" value="Unassembled WGS sequence"/>
</dbReference>
<keyword evidence="2" id="KW-1185">Reference proteome</keyword>
<protein>
    <recommendedName>
        <fullName evidence="3">Transcription factor domain-containing protein</fullName>
    </recommendedName>
</protein>
<gene>
    <name evidence="1" type="ORF">CDV56_107344</name>
</gene>
<dbReference type="RefSeq" id="XP_026616171.1">
    <property type="nucleotide sequence ID" value="XM_026760963.1"/>
</dbReference>
<organism evidence="1 2">
    <name type="scientific">Aspergillus thermomutatus</name>
    <name type="common">Neosartorya pseudofischeri</name>
    <dbReference type="NCBI Taxonomy" id="41047"/>
    <lineage>
        <taxon>Eukaryota</taxon>
        <taxon>Fungi</taxon>
        <taxon>Dikarya</taxon>
        <taxon>Ascomycota</taxon>
        <taxon>Pezizomycotina</taxon>
        <taxon>Eurotiomycetes</taxon>
        <taxon>Eurotiomycetidae</taxon>
        <taxon>Eurotiales</taxon>
        <taxon>Aspergillaceae</taxon>
        <taxon>Aspergillus</taxon>
        <taxon>Aspergillus subgen. Fumigati</taxon>
    </lineage>
</organism>
<evidence type="ECO:0000313" key="2">
    <source>
        <dbReference type="Proteomes" id="UP000215305"/>
    </source>
</evidence>
<dbReference type="OrthoDB" id="3525185at2759"/>
<dbReference type="GeneID" id="38129318"/>
<dbReference type="EMBL" id="NKHU02000050">
    <property type="protein sequence ID" value="RHZ60706.1"/>
    <property type="molecule type" value="Genomic_DNA"/>
</dbReference>
<evidence type="ECO:0000313" key="1">
    <source>
        <dbReference type="EMBL" id="RHZ60706.1"/>
    </source>
</evidence>
<evidence type="ECO:0008006" key="3">
    <source>
        <dbReference type="Google" id="ProtNLM"/>
    </source>
</evidence>
<proteinExistence type="predicted"/>
<dbReference type="InterPro" id="IPR053178">
    <property type="entry name" value="Osmoadaptation_assoc"/>
</dbReference>
<reference evidence="1" key="1">
    <citation type="submission" date="2018-08" db="EMBL/GenBank/DDBJ databases">
        <title>Draft genome sequence of azole-resistant Aspergillus thermomutatus (Neosartorya pseudofischeri) strain HMR AF 39, isolated from a human nasal aspirate.</title>
        <authorList>
            <person name="Parent-Michaud M."/>
            <person name="Dufresne P.J."/>
            <person name="Fournier E."/>
            <person name="Martineau C."/>
            <person name="Moreira S."/>
            <person name="Perkins V."/>
            <person name="De Repentigny L."/>
            <person name="Dufresne S.F."/>
        </authorList>
    </citation>
    <scope>NUCLEOTIDE SEQUENCE [LARGE SCALE GENOMIC DNA]</scope>
    <source>
        <strain evidence="1">HMR AF 39</strain>
    </source>
</reference>
<dbReference type="AlphaFoldDB" id="A0A397HGL6"/>
<dbReference type="PANTHER" id="PTHR38111:SF11">
    <property type="entry name" value="TRANSCRIPTION FACTOR DOMAIN-CONTAINING PROTEIN-RELATED"/>
    <property type="match status" value="1"/>
</dbReference>
<dbReference type="VEuPathDB" id="FungiDB:CDV56_107344"/>
<accession>A0A397HGL6</accession>
<sequence>MEINDNSITELQLTASFISFFNKNSATKIRHHSWLTFHVLQASSPGRRACIRAASLALYAKHTGDTRAILESHECYGRSLQYQQERLASCSTSTAEDIAMTVILAYYEAILPSSPSASAFAQHITAATAMLCAVGAEKCQQGWLHQMLLTLRLHMVYVSFNTWTASVFASEEWMRIPFRRREKSPLDRIVDLLLQYPSTPTRGLVTVYGHTSTALKAIWRDMNQSTTDTDTFRDYIPPKTGYPDSQSAITIALYSFAWVFTLSAKHAQHINHLITAHCEAILAVAVYIDSIQDGCSLIRMAMPLLWVSRHSPEENQQEKACGYLQKWNMALPMDNLCLT</sequence>
<name>A0A397HGL6_ASPTH</name>
<dbReference type="PANTHER" id="PTHR38111">
    <property type="entry name" value="ZN(2)-C6 FUNGAL-TYPE DOMAIN-CONTAINING PROTEIN-RELATED"/>
    <property type="match status" value="1"/>
</dbReference>
<dbReference type="STRING" id="41047.A0A397HGL6"/>
<comment type="caution">
    <text evidence="1">The sequence shown here is derived from an EMBL/GenBank/DDBJ whole genome shotgun (WGS) entry which is preliminary data.</text>
</comment>